<protein>
    <submittedName>
        <fullName evidence="2">Uncharacterized protein</fullName>
    </submittedName>
</protein>
<dbReference type="Gramene" id="KMS93311">
    <property type="protein sequence ID" value="KMS93311"/>
    <property type="gene ID" value="BVRB_032760"/>
</dbReference>
<evidence type="ECO:0000313" key="2">
    <source>
        <dbReference type="EMBL" id="KMS93311.1"/>
    </source>
</evidence>
<gene>
    <name evidence="2" type="ORF">BVRB_032760</name>
</gene>
<dbReference type="Proteomes" id="UP000035740">
    <property type="component" value="Unassembled WGS sequence"/>
</dbReference>
<feature type="compositionally biased region" description="Basic residues" evidence="1">
    <location>
        <begin position="55"/>
        <end position="74"/>
    </location>
</feature>
<evidence type="ECO:0000256" key="1">
    <source>
        <dbReference type="SAM" id="MobiDB-lite"/>
    </source>
</evidence>
<feature type="non-terminal residue" evidence="2">
    <location>
        <position position="1"/>
    </location>
</feature>
<sequence length="118" mass="13422">VAYRPENDVREPGHIPSDLARLDGNKDRGPRRRRLQSGLAQDRGPRPHPSGGRRVAQRPLRRTRRQLRRPHPSRRPIEDVEARGLLSVGERPGPVRLDFRNAGGVRLDSISGRRAREP</sequence>
<dbReference type="EMBL" id="KQ104253">
    <property type="protein sequence ID" value="KMS93311.1"/>
    <property type="molecule type" value="Genomic_DNA"/>
</dbReference>
<evidence type="ECO:0000313" key="3">
    <source>
        <dbReference type="Proteomes" id="UP000035740"/>
    </source>
</evidence>
<feature type="compositionally biased region" description="Basic and acidic residues" evidence="1">
    <location>
        <begin position="1"/>
        <end position="13"/>
    </location>
</feature>
<proteinExistence type="predicted"/>
<keyword evidence="3" id="KW-1185">Reference proteome</keyword>
<organism evidence="2 3">
    <name type="scientific">Beta vulgaris subsp. vulgaris</name>
    <name type="common">Beet</name>
    <dbReference type="NCBI Taxonomy" id="3555"/>
    <lineage>
        <taxon>Eukaryota</taxon>
        <taxon>Viridiplantae</taxon>
        <taxon>Streptophyta</taxon>
        <taxon>Embryophyta</taxon>
        <taxon>Tracheophyta</taxon>
        <taxon>Spermatophyta</taxon>
        <taxon>Magnoliopsida</taxon>
        <taxon>eudicotyledons</taxon>
        <taxon>Gunneridae</taxon>
        <taxon>Pentapetalae</taxon>
        <taxon>Caryophyllales</taxon>
        <taxon>Chenopodiaceae</taxon>
        <taxon>Betoideae</taxon>
        <taxon>Beta</taxon>
    </lineage>
</organism>
<accession>A0A0J8AX08</accession>
<feature type="region of interest" description="Disordered" evidence="1">
    <location>
        <begin position="1"/>
        <end position="118"/>
    </location>
</feature>
<dbReference type="AlphaFoldDB" id="A0A0J8AX08"/>
<reference evidence="2 3" key="1">
    <citation type="journal article" date="2014" name="Nature">
        <title>The genome of the recently domesticated crop plant sugar beet (Beta vulgaris).</title>
        <authorList>
            <person name="Dohm J.C."/>
            <person name="Minoche A.E."/>
            <person name="Holtgrawe D."/>
            <person name="Capella-Gutierrez S."/>
            <person name="Zakrzewski F."/>
            <person name="Tafer H."/>
            <person name="Rupp O."/>
            <person name="Sorensen T.R."/>
            <person name="Stracke R."/>
            <person name="Reinhardt R."/>
            <person name="Goesmann A."/>
            <person name="Kraft T."/>
            <person name="Schulz B."/>
            <person name="Stadler P.F."/>
            <person name="Schmidt T."/>
            <person name="Gabaldon T."/>
            <person name="Lehrach H."/>
            <person name="Weisshaar B."/>
            <person name="Himmelbauer H."/>
        </authorList>
    </citation>
    <scope>NUCLEOTIDE SEQUENCE [LARGE SCALE GENOMIC DNA]</scope>
    <source>
        <tissue evidence="2">Taproot</tissue>
    </source>
</reference>
<name>A0A0J8AX08_BETVV</name>